<evidence type="ECO:0000313" key="1">
    <source>
        <dbReference type="EMBL" id="VFV19438.1"/>
    </source>
</evidence>
<keyword evidence="2" id="KW-1185">Reference proteome</keyword>
<accession>A0A485MHL6</accession>
<dbReference type="GO" id="GO:0003735">
    <property type="term" value="F:structural constituent of ribosome"/>
    <property type="evidence" value="ECO:0007669"/>
    <property type="project" value="InterPro"/>
</dbReference>
<gene>
    <name evidence="1" type="ORF">LYPA_23C000695</name>
</gene>
<dbReference type="GO" id="GO:0006412">
    <property type="term" value="P:translation"/>
    <property type="evidence" value="ECO:0007669"/>
    <property type="project" value="InterPro"/>
</dbReference>
<dbReference type="AlphaFoldDB" id="A0A485MHL6"/>
<sequence>MGHGLPSVTAILRTTRIQSLASAEVSLRPRSTSVTWSGRRQKWMSSRDAATWCQMNEQLSSEALEDACICVHKYGVQICDKEGFSLLSAASPLPRHPYHQDVVLCWTELTGSGQLCGVPLEDRRASG</sequence>
<name>A0A485MHL6_LYNPA</name>
<dbReference type="Gene3D" id="3.90.1170.10">
    <property type="entry name" value="Ribosomal protein L10e/L16"/>
    <property type="match status" value="1"/>
</dbReference>
<dbReference type="Proteomes" id="UP000386466">
    <property type="component" value="Unassembled WGS sequence"/>
</dbReference>
<proteinExistence type="predicted"/>
<protein>
    <submittedName>
        <fullName evidence="1">Uncharacterized protein</fullName>
    </submittedName>
</protein>
<dbReference type="EMBL" id="CAAGRJ010001506">
    <property type="protein sequence ID" value="VFV19438.1"/>
    <property type="molecule type" value="Genomic_DNA"/>
</dbReference>
<dbReference type="InterPro" id="IPR036920">
    <property type="entry name" value="Ribosomal_uL16_sf"/>
</dbReference>
<organism evidence="1 2">
    <name type="scientific">Lynx pardinus</name>
    <name type="common">Iberian lynx</name>
    <name type="synonym">Felis pardina</name>
    <dbReference type="NCBI Taxonomy" id="191816"/>
    <lineage>
        <taxon>Eukaryota</taxon>
        <taxon>Metazoa</taxon>
        <taxon>Chordata</taxon>
        <taxon>Craniata</taxon>
        <taxon>Vertebrata</taxon>
        <taxon>Euteleostomi</taxon>
        <taxon>Mammalia</taxon>
        <taxon>Eutheria</taxon>
        <taxon>Laurasiatheria</taxon>
        <taxon>Carnivora</taxon>
        <taxon>Feliformia</taxon>
        <taxon>Felidae</taxon>
        <taxon>Felinae</taxon>
        <taxon>Lynx</taxon>
    </lineage>
</organism>
<dbReference type="GO" id="GO:0005840">
    <property type="term" value="C:ribosome"/>
    <property type="evidence" value="ECO:0007669"/>
    <property type="project" value="InterPro"/>
</dbReference>
<evidence type="ECO:0000313" key="2">
    <source>
        <dbReference type="Proteomes" id="UP000386466"/>
    </source>
</evidence>
<reference evidence="1 2" key="1">
    <citation type="submission" date="2019-01" db="EMBL/GenBank/DDBJ databases">
        <authorList>
            <person name="Alioto T."/>
            <person name="Alioto T."/>
        </authorList>
    </citation>
    <scope>NUCLEOTIDE SEQUENCE [LARGE SCALE GENOMIC DNA]</scope>
</reference>